<dbReference type="EMBL" id="PPFX01000024">
    <property type="protein sequence ID" value="PNU19743.1"/>
    <property type="molecule type" value="Genomic_DNA"/>
</dbReference>
<proteinExistence type="predicted"/>
<name>A0A2K2H936_9BACT</name>
<dbReference type="OrthoDB" id="5405370at2"/>
<comment type="caution">
    <text evidence="1">The sequence shown here is derived from an EMBL/GenBank/DDBJ whole genome shotgun (WGS) entry which is preliminary data.</text>
</comment>
<evidence type="ECO:0000313" key="1">
    <source>
        <dbReference type="EMBL" id="PNU19743.1"/>
    </source>
</evidence>
<protein>
    <recommendedName>
        <fullName evidence="3">Nucleotidyl transferase AbiEii toxin, Type IV TA system</fullName>
    </recommendedName>
</protein>
<dbReference type="InterPro" id="IPR043519">
    <property type="entry name" value="NT_sf"/>
</dbReference>
<evidence type="ECO:0008006" key="3">
    <source>
        <dbReference type="Google" id="ProtNLM"/>
    </source>
</evidence>
<dbReference type="SUPFAM" id="SSF81301">
    <property type="entry name" value="Nucleotidyltransferase"/>
    <property type="match status" value="1"/>
</dbReference>
<dbReference type="AlphaFoldDB" id="A0A2K2H936"/>
<accession>A0A2K2H936</accession>
<organism evidence="1 2">
    <name type="scientific">Geothermobacter hydrogeniphilus</name>
    <dbReference type="NCBI Taxonomy" id="1969733"/>
    <lineage>
        <taxon>Bacteria</taxon>
        <taxon>Pseudomonadati</taxon>
        <taxon>Thermodesulfobacteriota</taxon>
        <taxon>Desulfuromonadia</taxon>
        <taxon>Desulfuromonadales</taxon>
        <taxon>Geothermobacteraceae</taxon>
        <taxon>Geothermobacter</taxon>
    </lineage>
</organism>
<gene>
    <name evidence="1" type="ORF">C2E25_11145</name>
</gene>
<dbReference type="Proteomes" id="UP000236340">
    <property type="component" value="Unassembled WGS sequence"/>
</dbReference>
<reference evidence="1 2" key="1">
    <citation type="journal article" date="2018" name="Genome Announc.">
        <title>Genome Sequence of Geothermobacter sp. HR-1 Iron Reducer from the Loihi Seamount.</title>
        <authorList>
            <person name="Smith H."/>
            <person name="Abuyen K."/>
            <person name="Tremblay J."/>
            <person name="Savalia P."/>
            <person name="Perez-Rodriguez I."/>
            <person name="Emerson D."/>
            <person name="Tully B."/>
            <person name="Amend J."/>
        </authorList>
    </citation>
    <scope>NUCLEOTIDE SEQUENCE [LARGE SCALE GENOMIC DNA]</scope>
    <source>
        <strain evidence="1 2">HR-1</strain>
    </source>
</reference>
<evidence type="ECO:0000313" key="2">
    <source>
        <dbReference type="Proteomes" id="UP000236340"/>
    </source>
</evidence>
<dbReference type="RefSeq" id="WP_103115814.1">
    <property type="nucleotide sequence ID" value="NZ_PPFX01000024.1"/>
</dbReference>
<sequence length="196" mass="22586">MDCRLGAEELLEVLQGWNRVLRRKVHLIACGGTAMTLMGVKPSTRDVDFMVPQLVEYSYLVNRLANLGYRPVTGSGWQRDGEPFRFDLFRGNRIHTTELLDSPLEEGRNTRLMEYSRLYIGVLNPYDLIASKLLRGTRVDFDDCLMLVRKRRDEVDIARLVGHFHDLVIYDVAEVRLRPNIAAFIDLLRDNGLYDG</sequence>